<comment type="caution">
    <text evidence="1">The sequence shown here is derived from an EMBL/GenBank/DDBJ whole genome shotgun (WGS) entry which is preliminary data.</text>
</comment>
<evidence type="ECO:0000313" key="2">
    <source>
        <dbReference type="Proteomes" id="UP001058974"/>
    </source>
</evidence>
<name>A0A9D5ASQ6_PEA</name>
<accession>A0A9D5ASQ6</accession>
<dbReference type="Proteomes" id="UP001058974">
    <property type="component" value="Chromosome 4"/>
</dbReference>
<keyword evidence="2" id="KW-1185">Reference proteome</keyword>
<organism evidence="1 2">
    <name type="scientific">Pisum sativum</name>
    <name type="common">Garden pea</name>
    <name type="synonym">Lathyrus oleraceus</name>
    <dbReference type="NCBI Taxonomy" id="3888"/>
    <lineage>
        <taxon>Eukaryota</taxon>
        <taxon>Viridiplantae</taxon>
        <taxon>Streptophyta</taxon>
        <taxon>Embryophyta</taxon>
        <taxon>Tracheophyta</taxon>
        <taxon>Spermatophyta</taxon>
        <taxon>Magnoliopsida</taxon>
        <taxon>eudicotyledons</taxon>
        <taxon>Gunneridae</taxon>
        <taxon>Pentapetalae</taxon>
        <taxon>rosids</taxon>
        <taxon>fabids</taxon>
        <taxon>Fabales</taxon>
        <taxon>Fabaceae</taxon>
        <taxon>Papilionoideae</taxon>
        <taxon>50 kb inversion clade</taxon>
        <taxon>NPAAA clade</taxon>
        <taxon>Hologalegina</taxon>
        <taxon>IRL clade</taxon>
        <taxon>Fabeae</taxon>
        <taxon>Lathyrus</taxon>
    </lineage>
</organism>
<protein>
    <submittedName>
        <fullName evidence="1">Uncharacterized protein</fullName>
    </submittedName>
</protein>
<dbReference type="AlphaFoldDB" id="A0A9D5ASQ6"/>
<evidence type="ECO:0000313" key="1">
    <source>
        <dbReference type="EMBL" id="KAI5422977.1"/>
    </source>
</evidence>
<dbReference type="EMBL" id="JAMSHJ010000004">
    <property type="protein sequence ID" value="KAI5422977.1"/>
    <property type="molecule type" value="Genomic_DNA"/>
</dbReference>
<dbReference type="Gramene" id="Psat04G0612000-T1">
    <property type="protein sequence ID" value="KAI5422977.1"/>
    <property type="gene ID" value="KIW84_046120"/>
</dbReference>
<sequence length="85" mass="9339">MIKNPLSACYRAWIPRIVATTHIEMIKNHVALSASNAGKEDKVSMLFVEWYRICDLPAALPTSSCSCISEGCLMGIIRHIAFSVG</sequence>
<gene>
    <name evidence="1" type="ORF">KIW84_046120</name>
</gene>
<reference evidence="1 2" key="1">
    <citation type="journal article" date="2022" name="Nat. Genet.">
        <title>Improved pea reference genome and pan-genome highlight genomic features and evolutionary characteristics.</title>
        <authorList>
            <person name="Yang T."/>
            <person name="Liu R."/>
            <person name="Luo Y."/>
            <person name="Hu S."/>
            <person name="Wang D."/>
            <person name="Wang C."/>
            <person name="Pandey M.K."/>
            <person name="Ge S."/>
            <person name="Xu Q."/>
            <person name="Li N."/>
            <person name="Li G."/>
            <person name="Huang Y."/>
            <person name="Saxena R.K."/>
            <person name="Ji Y."/>
            <person name="Li M."/>
            <person name="Yan X."/>
            <person name="He Y."/>
            <person name="Liu Y."/>
            <person name="Wang X."/>
            <person name="Xiang C."/>
            <person name="Varshney R.K."/>
            <person name="Ding H."/>
            <person name="Gao S."/>
            <person name="Zong X."/>
        </authorList>
    </citation>
    <scope>NUCLEOTIDE SEQUENCE [LARGE SCALE GENOMIC DNA]</scope>
    <source>
        <strain evidence="1 2">cv. Zhongwan 6</strain>
    </source>
</reference>
<proteinExistence type="predicted"/>